<dbReference type="EMBL" id="FMSV02000498">
    <property type="protein sequence ID" value="SEH06546.1"/>
    <property type="molecule type" value="Genomic_DNA"/>
</dbReference>
<dbReference type="SUPFAM" id="SSF50341">
    <property type="entry name" value="CheW-like"/>
    <property type="match status" value="1"/>
</dbReference>
<reference evidence="2 3" key="1">
    <citation type="submission" date="2016-10" db="EMBL/GenBank/DDBJ databases">
        <authorList>
            <person name="de Groot N.N."/>
        </authorList>
    </citation>
    <scope>NUCLEOTIDE SEQUENCE [LARGE SCALE GENOMIC DNA]</scope>
    <source>
        <strain evidence="2">MBHS1</strain>
    </source>
</reference>
<organism evidence="2 3">
    <name type="scientific">Candidatus Venteria ishoeyi</name>
    <dbReference type="NCBI Taxonomy" id="1899563"/>
    <lineage>
        <taxon>Bacteria</taxon>
        <taxon>Pseudomonadati</taxon>
        <taxon>Pseudomonadota</taxon>
        <taxon>Gammaproteobacteria</taxon>
        <taxon>Thiotrichales</taxon>
        <taxon>Thiotrichaceae</taxon>
        <taxon>Venteria</taxon>
    </lineage>
</organism>
<keyword evidence="3" id="KW-1185">Reference proteome</keyword>
<evidence type="ECO:0000313" key="2">
    <source>
        <dbReference type="EMBL" id="SEH06546.1"/>
    </source>
</evidence>
<dbReference type="Pfam" id="PF01584">
    <property type="entry name" value="CheW"/>
    <property type="match status" value="1"/>
</dbReference>
<protein>
    <submittedName>
        <fullName evidence="2">CheW-like domain protein</fullName>
    </submittedName>
</protein>
<gene>
    <name evidence="2" type="ORF">MBHS_02409</name>
</gene>
<evidence type="ECO:0000313" key="3">
    <source>
        <dbReference type="Proteomes" id="UP000236724"/>
    </source>
</evidence>
<feature type="domain" description="CheW-like" evidence="1">
    <location>
        <begin position="47"/>
        <end position="161"/>
    </location>
</feature>
<dbReference type="Proteomes" id="UP000236724">
    <property type="component" value="Unassembled WGS sequence"/>
</dbReference>
<dbReference type="GO" id="GO:0007165">
    <property type="term" value="P:signal transduction"/>
    <property type="evidence" value="ECO:0007669"/>
    <property type="project" value="InterPro"/>
</dbReference>
<name>A0A1H6FBN1_9GAMM</name>
<accession>A0A1H6FBN1</accession>
<proteinExistence type="predicted"/>
<evidence type="ECO:0000259" key="1">
    <source>
        <dbReference type="Pfam" id="PF01584"/>
    </source>
</evidence>
<dbReference type="InterPro" id="IPR002545">
    <property type="entry name" value="CheW-lke_dom"/>
</dbReference>
<sequence length="173" mass="19484">MEQAVSLHHQLTSSAEEQRTRAWLLDFGQDCQAVIALHEMSQVQLSIQLFEIPKTPPYCRQTLIFENSLLPVIDMGLLLNGISTELDSEIVGICVYQEKPRQALKYAGIHLKETPVVITVSDQQTCSLPETQPIWQFFAPSCILHEERKIPIIDPAALFSAETREQIQALNAT</sequence>
<dbReference type="AlphaFoldDB" id="A0A1H6FBN1"/>
<dbReference type="InterPro" id="IPR036061">
    <property type="entry name" value="CheW-like_dom_sf"/>
</dbReference>
<dbReference type="RefSeq" id="WP_177428461.1">
    <property type="nucleotide sequence ID" value="NZ_FMSV02000498.1"/>
</dbReference>
<dbReference type="GO" id="GO:0006935">
    <property type="term" value="P:chemotaxis"/>
    <property type="evidence" value="ECO:0007669"/>
    <property type="project" value="InterPro"/>
</dbReference>